<dbReference type="AlphaFoldDB" id="A0AAD9LAU8"/>
<evidence type="ECO:0000313" key="1">
    <source>
        <dbReference type="EMBL" id="KAK1929646.1"/>
    </source>
</evidence>
<organism evidence="1 2">
    <name type="scientific">Phytophthora citrophthora</name>
    <dbReference type="NCBI Taxonomy" id="4793"/>
    <lineage>
        <taxon>Eukaryota</taxon>
        <taxon>Sar</taxon>
        <taxon>Stramenopiles</taxon>
        <taxon>Oomycota</taxon>
        <taxon>Peronosporomycetes</taxon>
        <taxon>Peronosporales</taxon>
        <taxon>Peronosporaceae</taxon>
        <taxon>Phytophthora</taxon>
    </lineage>
</organism>
<evidence type="ECO:0000313" key="2">
    <source>
        <dbReference type="Proteomes" id="UP001259832"/>
    </source>
</evidence>
<dbReference type="Proteomes" id="UP001259832">
    <property type="component" value="Unassembled WGS sequence"/>
</dbReference>
<protein>
    <submittedName>
        <fullName evidence="1">Uncharacterized protein</fullName>
    </submittedName>
</protein>
<accession>A0AAD9LAU8</accession>
<dbReference type="EMBL" id="JASMQC010000046">
    <property type="protein sequence ID" value="KAK1929646.1"/>
    <property type="molecule type" value="Genomic_DNA"/>
</dbReference>
<comment type="caution">
    <text evidence="1">The sequence shown here is derived from an EMBL/GenBank/DDBJ whole genome shotgun (WGS) entry which is preliminary data.</text>
</comment>
<sequence length="62" mass="7061">MSGSAKAYIMGIGCSDNTPPSRLVPMLNTATPPKKRLIKQRKAKKKIRTYCRRKVNHFASKW</sequence>
<proteinExistence type="predicted"/>
<name>A0AAD9LAU8_9STRA</name>
<reference evidence="1" key="1">
    <citation type="submission" date="2023-08" db="EMBL/GenBank/DDBJ databases">
        <title>Reference Genome Resource for the Citrus Pathogen Phytophthora citrophthora.</title>
        <authorList>
            <person name="Moller H."/>
            <person name="Coetzee B."/>
            <person name="Rose L.J."/>
            <person name="Van Niekerk J.M."/>
        </authorList>
    </citation>
    <scope>NUCLEOTIDE SEQUENCE</scope>
    <source>
        <strain evidence="1">STE-U-9442</strain>
    </source>
</reference>
<gene>
    <name evidence="1" type="ORF">P3T76_014863</name>
</gene>
<keyword evidence="2" id="KW-1185">Reference proteome</keyword>